<evidence type="ECO:0000256" key="2">
    <source>
        <dbReference type="ARBA" id="ARBA00004709"/>
    </source>
</evidence>
<dbReference type="EC" id="4.6.1.12" evidence="5 9"/>
<dbReference type="HAMAP" id="MF_00107">
    <property type="entry name" value="IspF"/>
    <property type="match status" value="1"/>
</dbReference>
<dbReference type="NCBIfam" id="TIGR00151">
    <property type="entry name" value="ispF"/>
    <property type="match status" value="1"/>
</dbReference>
<feature type="binding site" evidence="9">
    <location>
        <begin position="35"/>
        <end position="36"/>
    </location>
    <ligand>
        <name>4-CDP-2-C-methyl-D-erythritol 2-phosphate</name>
        <dbReference type="ChEBI" id="CHEBI:57919"/>
    </ligand>
</feature>
<feature type="binding site" evidence="9">
    <location>
        <position position="43"/>
    </location>
    <ligand>
        <name>a divalent metal cation</name>
        <dbReference type="ChEBI" id="CHEBI:60240"/>
    </ligand>
</feature>
<feature type="binding site" evidence="9">
    <location>
        <position position="140"/>
    </location>
    <ligand>
        <name>4-CDP-2-C-methyl-D-erythritol 2-phosphate</name>
        <dbReference type="ChEBI" id="CHEBI:57919"/>
    </ligand>
</feature>
<proteinExistence type="inferred from homology"/>
<evidence type="ECO:0000313" key="13">
    <source>
        <dbReference type="Proteomes" id="UP000184346"/>
    </source>
</evidence>
<sequence>MIRIGHGFDVHAFGEGDHLMIGGVRIPYERGFIAHSDGDVLLHAVCDALLGACALGDIGRHFPDTDPHWAGADSRVLLRHVSGLIGDAGYRLGNLDATIIAQAPRLAPHVGAMNATLAADLEASLDTVNVKATTSERLGFTGRGEGIAAQAVVVLLAQDRDAGTRGRASGQGD</sequence>
<evidence type="ECO:0000256" key="8">
    <source>
        <dbReference type="ARBA" id="ARBA00023239"/>
    </source>
</evidence>
<dbReference type="GO" id="GO:0008685">
    <property type="term" value="F:2-C-methyl-D-erythritol 2,4-cyclodiphosphate synthase activity"/>
    <property type="evidence" value="ECO:0007669"/>
    <property type="project" value="UniProtKB-UniRule"/>
</dbReference>
<dbReference type="AlphaFoldDB" id="A0A1M4T0A1"/>
<dbReference type="PANTHER" id="PTHR43181">
    <property type="entry name" value="2-C-METHYL-D-ERYTHRITOL 2,4-CYCLODIPHOSPHATE SYNTHASE, CHLOROPLASTIC"/>
    <property type="match status" value="1"/>
</dbReference>
<feature type="binding site" evidence="9">
    <location>
        <begin position="133"/>
        <end position="136"/>
    </location>
    <ligand>
        <name>4-CDP-2-C-methyl-D-erythritol 2-phosphate</name>
        <dbReference type="ChEBI" id="CHEBI:57919"/>
    </ligand>
</feature>
<comment type="caution">
    <text evidence="9">Lacks conserved residue(s) required for the propagation of feature annotation.</text>
</comment>
<comment type="similarity">
    <text evidence="3 9 10">Belongs to the IspF family.</text>
</comment>
<dbReference type="PANTHER" id="PTHR43181:SF1">
    <property type="entry name" value="2-C-METHYL-D-ERYTHRITOL 2,4-CYCLODIPHOSPHATE SYNTHASE, CHLOROPLASTIC"/>
    <property type="match status" value="1"/>
</dbReference>
<dbReference type="Proteomes" id="UP000184346">
    <property type="component" value="Unassembled WGS sequence"/>
</dbReference>
<dbReference type="Pfam" id="PF02542">
    <property type="entry name" value="YgbB"/>
    <property type="match status" value="1"/>
</dbReference>
<feature type="binding site" evidence="9">
    <location>
        <position position="143"/>
    </location>
    <ligand>
        <name>4-CDP-2-C-methyl-D-erythritol 2-phosphate</name>
        <dbReference type="ChEBI" id="CHEBI:57919"/>
    </ligand>
</feature>
<evidence type="ECO:0000256" key="10">
    <source>
        <dbReference type="RuleBase" id="RU004395"/>
    </source>
</evidence>
<keyword evidence="8 9" id="KW-0456">Lyase</keyword>
<dbReference type="PROSITE" id="PS01350">
    <property type="entry name" value="ISPF"/>
    <property type="match status" value="1"/>
</dbReference>
<feature type="binding site" evidence="9">
    <location>
        <begin position="57"/>
        <end position="59"/>
    </location>
    <ligand>
        <name>4-CDP-2-C-methyl-D-erythritol 2-phosphate</name>
        <dbReference type="ChEBI" id="CHEBI:57919"/>
    </ligand>
</feature>
<dbReference type="GO" id="GO:0046872">
    <property type="term" value="F:metal ion binding"/>
    <property type="evidence" value="ECO:0007669"/>
    <property type="project" value="UniProtKB-KW"/>
</dbReference>
<keyword evidence="6 9" id="KW-0479">Metal-binding</keyword>
<dbReference type="SUPFAM" id="SSF69765">
    <property type="entry name" value="IpsF-like"/>
    <property type="match status" value="1"/>
</dbReference>
<keyword evidence="7 9" id="KW-0414">Isoprene biosynthesis</keyword>
<dbReference type="GO" id="GO:0019288">
    <property type="term" value="P:isopentenyl diphosphate biosynthetic process, methylerythritol 4-phosphate pathway"/>
    <property type="evidence" value="ECO:0007669"/>
    <property type="project" value="UniProtKB-UniRule"/>
</dbReference>
<organism evidence="12 13">
    <name type="scientific">Modicisalibacter ilicicola DSM 19980</name>
    <dbReference type="NCBI Taxonomy" id="1121942"/>
    <lineage>
        <taxon>Bacteria</taxon>
        <taxon>Pseudomonadati</taxon>
        <taxon>Pseudomonadota</taxon>
        <taxon>Gammaproteobacteria</taxon>
        <taxon>Oceanospirillales</taxon>
        <taxon>Halomonadaceae</taxon>
        <taxon>Modicisalibacter</taxon>
    </lineage>
</organism>
<feature type="binding site" evidence="9">
    <location>
        <begin position="9"/>
        <end position="11"/>
    </location>
    <ligand>
        <name>4-CDP-2-C-methyl-D-erythritol 2-phosphate</name>
        <dbReference type="ChEBI" id="CHEBI:57919"/>
    </ligand>
</feature>
<evidence type="ECO:0000256" key="9">
    <source>
        <dbReference type="HAMAP-Rule" id="MF_00107"/>
    </source>
</evidence>
<feature type="binding site" evidence="9">
    <location>
        <begin position="62"/>
        <end position="66"/>
    </location>
    <ligand>
        <name>4-CDP-2-C-methyl-D-erythritol 2-phosphate</name>
        <dbReference type="ChEBI" id="CHEBI:57919"/>
    </ligand>
</feature>
<dbReference type="EMBL" id="FQUJ01000002">
    <property type="protein sequence ID" value="SHE37800.1"/>
    <property type="molecule type" value="Genomic_DNA"/>
</dbReference>
<feature type="binding site" evidence="9">
    <location>
        <position position="11"/>
    </location>
    <ligand>
        <name>a divalent metal cation</name>
        <dbReference type="ChEBI" id="CHEBI:60240"/>
    </ligand>
</feature>
<evidence type="ECO:0000256" key="1">
    <source>
        <dbReference type="ARBA" id="ARBA00000200"/>
    </source>
</evidence>
<evidence type="ECO:0000256" key="4">
    <source>
        <dbReference type="ARBA" id="ARBA00011233"/>
    </source>
</evidence>
<comment type="subunit">
    <text evidence="4 9">Homotrimer.</text>
</comment>
<dbReference type="InterPro" id="IPR003526">
    <property type="entry name" value="MECDP_synthase"/>
</dbReference>
<comment type="pathway">
    <text evidence="2 9">Isoprenoid biosynthesis; isopentenyl diphosphate biosynthesis via DXP pathway; isopentenyl diphosphate from 1-deoxy-D-xylulose 5-phosphate: step 4/6.</text>
</comment>
<evidence type="ECO:0000256" key="3">
    <source>
        <dbReference type="ARBA" id="ARBA00008480"/>
    </source>
</evidence>
<keyword evidence="13" id="KW-1185">Reference proteome</keyword>
<dbReference type="CDD" id="cd00554">
    <property type="entry name" value="MECDP_synthase"/>
    <property type="match status" value="1"/>
</dbReference>
<dbReference type="GO" id="GO:0016114">
    <property type="term" value="P:terpenoid biosynthetic process"/>
    <property type="evidence" value="ECO:0007669"/>
    <property type="project" value="InterPro"/>
</dbReference>
<feature type="site" description="Transition state stabilizer" evidence="9">
    <location>
        <position position="35"/>
    </location>
</feature>
<reference evidence="12 13" key="1">
    <citation type="submission" date="2016-11" db="EMBL/GenBank/DDBJ databases">
        <authorList>
            <person name="Jaros S."/>
            <person name="Januszkiewicz K."/>
            <person name="Wedrychowicz H."/>
        </authorList>
    </citation>
    <scope>NUCLEOTIDE SEQUENCE [LARGE SCALE GENOMIC DNA]</scope>
    <source>
        <strain evidence="12 13">DSM 19980</strain>
    </source>
</reference>
<comment type="function">
    <text evidence="9">Involved in the biosynthesis of isopentenyl diphosphate (IPP) and dimethylallyl diphosphate (DMAPP), two major building blocks of isoprenoid compounds. Catalyzes the conversion of 4-diphosphocytidyl-2-C-methyl-D-erythritol 2-phosphate (CDP-ME2P) to 2-C-methyl-D-erythritol 2,4-cyclodiphosphate (ME-CPP) with a corresponding release of cytidine 5-monophosphate (CMP).</text>
</comment>
<name>A0A1M4T0A1_9GAMM</name>
<feature type="binding site" evidence="9">
    <location>
        <position position="9"/>
    </location>
    <ligand>
        <name>a divalent metal cation</name>
        <dbReference type="ChEBI" id="CHEBI:60240"/>
    </ligand>
</feature>
<protein>
    <recommendedName>
        <fullName evidence="5 9">2-C-methyl-D-erythritol 2,4-cyclodiphosphate synthase</fullName>
        <shortName evidence="9">MECDP-synthase</shortName>
        <shortName evidence="9">MECPP-synthase</shortName>
        <shortName evidence="9">MECPS</shortName>
        <ecNumber evidence="5 9">4.6.1.12</ecNumber>
    </recommendedName>
</protein>
<dbReference type="UniPathway" id="UPA00056">
    <property type="reaction ID" value="UER00095"/>
</dbReference>
<evidence type="ECO:0000313" key="12">
    <source>
        <dbReference type="EMBL" id="SHE37800.1"/>
    </source>
</evidence>
<dbReference type="STRING" id="1121942.SAMN02745148_00289"/>
<evidence type="ECO:0000256" key="5">
    <source>
        <dbReference type="ARBA" id="ARBA00012579"/>
    </source>
</evidence>
<evidence type="ECO:0000256" key="7">
    <source>
        <dbReference type="ARBA" id="ARBA00023229"/>
    </source>
</evidence>
<feature type="site" description="Transition state stabilizer" evidence="9">
    <location>
        <position position="134"/>
    </location>
</feature>
<comment type="cofactor">
    <cofactor evidence="9">
        <name>a divalent metal cation</name>
        <dbReference type="ChEBI" id="CHEBI:60240"/>
    </cofactor>
    <text evidence="9">Binds 1 divalent metal cation per subunit.</text>
</comment>
<accession>A0A1M4T0A1</accession>
<feature type="domain" description="2-C-methyl-D-erythritol 2,4-cyclodiphosphate synthase" evidence="11">
    <location>
        <begin position="2"/>
        <end position="155"/>
    </location>
</feature>
<dbReference type="RefSeq" id="WP_175546913.1">
    <property type="nucleotide sequence ID" value="NZ_FQUJ01000002.1"/>
</dbReference>
<dbReference type="FunFam" id="3.30.1330.50:FF:000001">
    <property type="entry name" value="2-C-methyl-D-erythritol 2,4-cyclodiphosphate synthase"/>
    <property type="match status" value="1"/>
</dbReference>
<dbReference type="Gene3D" id="3.30.1330.50">
    <property type="entry name" value="2-C-methyl-D-erythritol 2,4-cyclodiphosphate synthase"/>
    <property type="match status" value="1"/>
</dbReference>
<dbReference type="InterPro" id="IPR036571">
    <property type="entry name" value="MECDP_synthase_sf"/>
</dbReference>
<evidence type="ECO:0000256" key="6">
    <source>
        <dbReference type="ARBA" id="ARBA00022723"/>
    </source>
</evidence>
<gene>
    <name evidence="9" type="primary">ispF</name>
    <name evidence="12" type="ORF">SAMN02745148_00289</name>
</gene>
<comment type="catalytic activity">
    <reaction evidence="1 9 10">
        <text>4-CDP-2-C-methyl-D-erythritol 2-phosphate = 2-C-methyl-D-erythritol 2,4-cyclic diphosphate + CMP</text>
        <dbReference type="Rhea" id="RHEA:23864"/>
        <dbReference type="ChEBI" id="CHEBI:57919"/>
        <dbReference type="ChEBI" id="CHEBI:58483"/>
        <dbReference type="ChEBI" id="CHEBI:60377"/>
        <dbReference type="EC" id="4.6.1.12"/>
    </reaction>
</comment>
<dbReference type="InterPro" id="IPR020555">
    <property type="entry name" value="MECDP_synthase_CS"/>
</dbReference>
<evidence type="ECO:0000259" key="11">
    <source>
        <dbReference type="Pfam" id="PF02542"/>
    </source>
</evidence>